<evidence type="ECO:0000256" key="14">
    <source>
        <dbReference type="HAMAP-Rule" id="MF_00046"/>
    </source>
</evidence>
<comment type="function">
    <text evidence="14">Cell wall formation.</text>
</comment>
<evidence type="ECO:0000259" key="16">
    <source>
        <dbReference type="Pfam" id="PF02875"/>
    </source>
</evidence>
<organism evidence="18">
    <name type="scientific">candidate division WOR-3 bacterium</name>
    <dbReference type="NCBI Taxonomy" id="2052148"/>
    <lineage>
        <taxon>Bacteria</taxon>
        <taxon>Bacteria division WOR-3</taxon>
    </lineage>
</organism>
<dbReference type="PANTHER" id="PTHR43445">
    <property type="entry name" value="UDP-N-ACETYLMURAMATE--L-ALANINE LIGASE-RELATED"/>
    <property type="match status" value="1"/>
</dbReference>
<comment type="catalytic activity">
    <reaction evidence="13 14">
        <text>UDP-N-acetyl-alpha-D-muramate + L-alanine + ATP = UDP-N-acetyl-alpha-D-muramoyl-L-alanine + ADP + phosphate + H(+)</text>
        <dbReference type="Rhea" id="RHEA:23372"/>
        <dbReference type="ChEBI" id="CHEBI:15378"/>
        <dbReference type="ChEBI" id="CHEBI:30616"/>
        <dbReference type="ChEBI" id="CHEBI:43474"/>
        <dbReference type="ChEBI" id="CHEBI:57972"/>
        <dbReference type="ChEBI" id="CHEBI:70757"/>
        <dbReference type="ChEBI" id="CHEBI:83898"/>
        <dbReference type="ChEBI" id="CHEBI:456216"/>
        <dbReference type="EC" id="6.3.2.8"/>
    </reaction>
</comment>
<dbReference type="Pfam" id="PF01225">
    <property type="entry name" value="Mur_ligase"/>
    <property type="match status" value="1"/>
</dbReference>
<evidence type="ECO:0000256" key="1">
    <source>
        <dbReference type="ARBA" id="ARBA00004496"/>
    </source>
</evidence>
<dbReference type="GO" id="GO:0005524">
    <property type="term" value="F:ATP binding"/>
    <property type="evidence" value="ECO:0007669"/>
    <property type="project" value="UniProtKB-UniRule"/>
</dbReference>
<keyword evidence="4 14" id="KW-0963">Cytoplasm</keyword>
<dbReference type="GO" id="GO:0008763">
    <property type="term" value="F:UDP-N-acetylmuramate-L-alanine ligase activity"/>
    <property type="evidence" value="ECO:0007669"/>
    <property type="project" value="UniProtKB-UniRule"/>
</dbReference>
<dbReference type="SUPFAM" id="SSF53623">
    <property type="entry name" value="MurD-like peptide ligases, catalytic domain"/>
    <property type="match status" value="1"/>
</dbReference>
<dbReference type="Gene3D" id="3.40.1190.10">
    <property type="entry name" value="Mur-like, catalytic domain"/>
    <property type="match status" value="1"/>
</dbReference>
<dbReference type="GO" id="GO:0051301">
    <property type="term" value="P:cell division"/>
    <property type="evidence" value="ECO:0007669"/>
    <property type="project" value="UniProtKB-KW"/>
</dbReference>
<dbReference type="InterPro" id="IPR050061">
    <property type="entry name" value="MurCDEF_pg_biosynth"/>
</dbReference>
<dbReference type="EC" id="6.3.2.8" evidence="3 14"/>
<dbReference type="GO" id="GO:0009252">
    <property type="term" value="P:peptidoglycan biosynthetic process"/>
    <property type="evidence" value="ECO:0007669"/>
    <property type="project" value="UniProtKB-UniRule"/>
</dbReference>
<comment type="similarity">
    <text evidence="14">Belongs to the MurCDEF family.</text>
</comment>
<dbReference type="UniPathway" id="UPA00219"/>
<reference evidence="18" key="1">
    <citation type="journal article" date="2020" name="mSystems">
        <title>Genome- and Community-Level Interaction Insights into Carbon Utilization and Element Cycling Functions of Hydrothermarchaeota in Hydrothermal Sediment.</title>
        <authorList>
            <person name="Zhou Z."/>
            <person name="Liu Y."/>
            <person name="Xu W."/>
            <person name="Pan J."/>
            <person name="Luo Z.H."/>
            <person name="Li M."/>
        </authorList>
    </citation>
    <scope>NUCLEOTIDE SEQUENCE [LARGE SCALE GENOMIC DNA]</scope>
    <source>
        <strain evidence="18">SpSt-1182</strain>
    </source>
</reference>
<dbReference type="Pfam" id="PF08245">
    <property type="entry name" value="Mur_ligase_M"/>
    <property type="match status" value="1"/>
</dbReference>
<keyword evidence="9 14" id="KW-0133">Cell shape</keyword>
<evidence type="ECO:0000256" key="7">
    <source>
        <dbReference type="ARBA" id="ARBA00022741"/>
    </source>
</evidence>
<dbReference type="EMBL" id="DSBX01000048">
    <property type="protein sequence ID" value="HDQ98919.1"/>
    <property type="molecule type" value="Genomic_DNA"/>
</dbReference>
<evidence type="ECO:0000256" key="13">
    <source>
        <dbReference type="ARBA" id="ARBA00047833"/>
    </source>
</evidence>
<keyword evidence="12 14" id="KW-0961">Cell wall biogenesis/degradation</keyword>
<feature type="domain" description="Mur ligase N-terminal catalytic" evidence="15">
    <location>
        <begin position="8"/>
        <end position="104"/>
    </location>
</feature>
<dbReference type="InterPro" id="IPR036565">
    <property type="entry name" value="Mur-like_cat_sf"/>
</dbReference>
<comment type="subcellular location">
    <subcellularLocation>
        <location evidence="1 14">Cytoplasm</location>
    </subcellularLocation>
</comment>
<evidence type="ECO:0000256" key="5">
    <source>
        <dbReference type="ARBA" id="ARBA00022598"/>
    </source>
</evidence>
<dbReference type="HAMAP" id="MF_00046">
    <property type="entry name" value="MurC"/>
    <property type="match status" value="1"/>
</dbReference>
<name>A0A7V0T475_UNCW3</name>
<evidence type="ECO:0000256" key="6">
    <source>
        <dbReference type="ARBA" id="ARBA00022618"/>
    </source>
</evidence>
<evidence type="ECO:0000259" key="17">
    <source>
        <dbReference type="Pfam" id="PF08245"/>
    </source>
</evidence>
<dbReference type="GO" id="GO:0005737">
    <property type="term" value="C:cytoplasm"/>
    <property type="evidence" value="ECO:0007669"/>
    <property type="project" value="UniProtKB-SubCell"/>
</dbReference>
<keyword evidence="8 14" id="KW-0067">ATP-binding</keyword>
<feature type="domain" description="Mur ligase C-terminal" evidence="16">
    <location>
        <begin position="311"/>
        <end position="444"/>
    </location>
</feature>
<protein>
    <recommendedName>
        <fullName evidence="3 14">UDP-N-acetylmuramate--L-alanine ligase</fullName>
        <ecNumber evidence="3 14">6.3.2.8</ecNumber>
    </recommendedName>
    <alternativeName>
        <fullName evidence="14">UDP-N-acetylmuramoyl-L-alanine synthetase</fullName>
    </alternativeName>
</protein>
<dbReference type="SUPFAM" id="SSF51984">
    <property type="entry name" value="MurCD N-terminal domain"/>
    <property type="match status" value="1"/>
</dbReference>
<dbReference type="NCBIfam" id="TIGR01082">
    <property type="entry name" value="murC"/>
    <property type="match status" value="1"/>
</dbReference>
<dbReference type="SUPFAM" id="SSF53244">
    <property type="entry name" value="MurD-like peptide ligases, peptide-binding domain"/>
    <property type="match status" value="1"/>
</dbReference>
<evidence type="ECO:0000256" key="4">
    <source>
        <dbReference type="ARBA" id="ARBA00022490"/>
    </source>
</evidence>
<feature type="binding site" evidence="14">
    <location>
        <begin position="112"/>
        <end position="118"/>
    </location>
    <ligand>
        <name>ATP</name>
        <dbReference type="ChEBI" id="CHEBI:30616"/>
    </ligand>
</feature>
<evidence type="ECO:0000256" key="9">
    <source>
        <dbReference type="ARBA" id="ARBA00022960"/>
    </source>
</evidence>
<dbReference type="InterPro" id="IPR004101">
    <property type="entry name" value="Mur_ligase_C"/>
</dbReference>
<dbReference type="Proteomes" id="UP000885672">
    <property type="component" value="Unassembled WGS sequence"/>
</dbReference>
<evidence type="ECO:0000256" key="11">
    <source>
        <dbReference type="ARBA" id="ARBA00023306"/>
    </source>
</evidence>
<proteinExistence type="inferred from homology"/>
<evidence type="ECO:0000256" key="2">
    <source>
        <dbReference type="ARBA" id="ARBA00004752"/>
    </source>
</evidence>
<comment type="caution">
    <text evidence="18">The sequence shown here is derived from an EMBL/GenBank/DDBJ whole genome shotgun (WGS) entry which is preliminary data.</text>
</comment>
<evidence type="ECO:0000256" key="10">
    <source>
        <dbReference type="ARBA" id="ARBA00022984"/>
    </source>
</evidence>
<sequence length="457" mass="49705">MLGRLRRVHFIGVGGVGMSGIALLLQNLGFEVSGSDLAESEMTRRLAEAGVRVSIGHRAEHCLGAEVVVFSTAIGSDNPEMVAAREQGVPVIRRAEMLAELMRLKFSVAVSGSHGKTTVTSLVGHVLERAGLDPTTVVGGRVLGAGAGARLGQSEYLVAEADESDRSFLVLYPSIAVVTNIEAEHLDFYKNLADIRRTFVSFVNRVPFYGSVILCTDSPAVRAIRSRVKRRVVSYGLETPADLTVRDVQEYAFSSAFTLLVRGRARGRFSVPMPGRHNIQNALAAVAVALELGVEPRVVEQALLTFAGVHRRLERKGEKGGIEVFDDYGHHPTEVRVTVEALRHAFPDRRLVVVFEPHRYSRTRHLGSEFGVAFDAADVVFVTRVYAASEEPLPDADEKVIVEAVRRDGREGIELHHLSVIEKLAVDVARAARPGDVILTLGAGSIWQTGEQILNAL</sequence>
<dbReference type="Gene3D" id="3.90.190.20">
    <property type="entry name" value="Mur ligase, C-terminal domain"/>
    <property type="match status" value="1"/>
</dbReference>
<gene>
    <name evidence="14" type="primary">murC</name>
    <name evidence="18" type="ORF">ENN51_01335</name>
</gene>
<keyword evidence="5 14" id="KW-0436">Ligase</keyword>
<evidence type="ECO:0000259" key="15">
    <source>
        <dbReference type="Pfam" id="PF01225"/>
    </source>
</evidence>
<keyword evidence="11 14" id="KW-0131">Cell cycle</keyword>
<keyword evidence="10 14" id="KW-0573">Peptidoglycan synthesis</keyword>
<feature type="domain" description="Mur ligase central" evidence="17">
    <location>
        <begin position="110"/>
        <end position="289"/>
    </location>
</feature>
<evidence type="ECO:0000313" key="18">
    <source>
        <dbReference type="EMBL" id="HDQ98919.1"/>
    </source>
</evidence>
<evidence type="ECO:0000256" key="8">
    <source>
        <dbReference type="ARBA" id="ARBA00022840"/>
    </source>
</evidence>
<dbReference type="InterPro" id="IPR013221">
    <property type="entry name" value="Mur_ligase_cen"/>
</dbReference>
<dbReference type="AlphaFoldDB" id="A0A7V0T475"/>
<accession>A0A7V0T475</accession>
<dbReference type="Pfam" id="PF02875">
    <property type="entry name" value="Mur_ligase_C"/>
    <property type="match status" value="1"/>
</dbReference>
<keyword evidence="7 14" id="KW-0547">Nucleotide-binding</keyword>
<dbReference type="InterPro" id="IPR000713">
    <property type="entry name" value="Mur_ligase_N"/>
</dbReference>
<comment type="pathway">
    <text evidence="2 14">Cell wall biogenesis; peptidoglycan biosynthesis.</text>
</comment>
<evidence type="ECO:0000256" key="12">
    <source>
        <dbReference type="ARBA" id="ARBA00023316"/>
    </source>
</evidence>
<dbReference type="Gene3D" id="3.40.50.720">
    <property type="entry name" value="NAD(P)-binding Rossmann-like Domain"/>
    <property type="match status" value="1"/>
</dbReference>
<evidence type="ECO:0000256" key="3">
    <source>
        <dbReference type="ARBA" id="ARBA00012211"/>
    </source>
</evidence>
<dbReference type="GO" id="GO:0008360">
    <property type="term" value="P:regulation of cell shape"/>
    <property type="evidence" value="ECO:0007669"/>
    <property type="project" value="UniProtKB-KW"/>
</dbReference>
<dbReference type="GO" id="GO:0071555">
    <property type="term" value="P:cell wall organization"/>
    <property type="evidence" value="ECO:0007669"/>
    <property type="project" value="UniProtKB-KW"/>
</dbReference>
<dbReference type="InterPro" id="IPR036615">
    <property type="entry name" value="Mur_ligase_C_dom_sf"/>
</dbReference>
<dbReference type="PANTHER" id="PTHR43445:SF3">
    <property type="entry name" value="UDP-N-ACETYLMURAMATE--L-ALANINE LIGASE"/>
    <property type="match status" value="1"/>
</dbReference>
<keyword evidence="6 14" id="KW-0132">Cell division</keyword>
<dbReference type="InterPro" id="IPR005758">
    <property type="entry name" value="UDP-N-AcMur_Ala_ligase_MurC"/>
</dbReference>